<accession>A0A1L9VVE5</accession>
<dbReference type="AlphaFoldDB" id="A0A1L9VVE5"/>
<keyword evidence="1" id="KW-1133">Transmembrane helix</keyword>
<dbReference type="RefSeq" id="XP_022404554.1">
    <property type="nucleotide sequence ID" value="XM_022539396.1"/>
</dbReference>
<dbReference type="EMBL" id="KV878890">
    <property type="protein sequence ID" value="OJJ87871.1"/>
    <property type="molecule type" value="Genomic_DNA"/>
</dbReference>
<sequence>MTWNKYTIFASGIKHKHQPHTATVPHAATCSCPRQHKNTTIVNYGVLCSLYTVLEYYCIVLFLGVICNSMYLESTVYSAEYQAMLFYIHETIWHNIFPLPLLVHLLIESSIIHTQPAY</sequence>
<evidence type="ECO:0000313" key="2">
    <source>
        <dbReference type="EMBL" id="OJJ87871.1"/>
    </source>
</evidence>
<feature type="transmembrane region" description="Helical" evidence="1">
    <location>
        <begin position="44"/>
        <end position="72"/>
    </location>
</feature>
<dbReference type="VEuPathDB" id="FungiDB:ASPGLDRAFT_1001880"/>
<keyword evidence="3" id="KW-1185">Reference proteome</keyword>
<name>A0A1L9VVE5_ASPGL</name>
<dbReference type="GeneID" id="34455657"/>
<keyword evidence="1" id="KW-0812">Transmembrane</keyword>
<dbReference type="Proteomes" id="UP000184300">
    <property type="component" value="Unassembled WGS sequence"/>
</dbReference>
<dbReference type="PROSITE" id="PS51257">
    <property type="entry name" value="PROKAR_LIPOPROTEIN"/>
    <property type="match status" value="1"/>
</dbReference>
<proteinExistence type="predicted"/>
<protein>
    <submittedName>
        <fullName evidence="2">Uncharacterized protein</fullName>
    </submittedName>
</protein>
<reference evidence="3" key="1">
    <citation type="journal article" date="2017" name="Genome Biol.">
        <title>Comparative genomics reveals high biological diversity and specific adaptations in the industrially and medically important fungal genus Aspergillus.</title>
        <authorList>
            <person name="de Vries R.P."/>
            <person name="Riley R."/>
            <person name="Wiebenga A."/>
            <person name="Aguilar-Osorio G."/>
            <person name="Amillis S."/>
            <person name="Uchima C.A."/>
            <person name="Anderluh G."/>
            <person name="Asadollahi M."/>
            <person name="Askin M."/>
            <person name="Barry K."/>
            <person name="Battaglia E."/>
            <person name="Bayram O."/>
            <person name="Benocci T."/>
            <person name="Braus-Stromeyer S.A."/>
            <person name="Caldana C."/>
            <person name="Canovas D."/>
            <person name="Cerqueira G.C."/>
            <person name="Chen F."/>
            <person name="Chen W."/>
            <person name="Choi C."/>
            <person name="Clum A."/>
            <person name="Dos Santos R.A."/>
            <person name="Damasio A.R."/>
            <person name="Diallinas G."/>
            <person name="Emri T."/>
            <person name="Fekete E."/>
            <person name="Flipphi M."/>
            <person name="Freyberg S."/>
            <person name="Gallo A."/>
            <person name="Gournas C."/>
            <person name="Habgood R."/>
            <person name="Hainaut M."/>
            <person name="Harispe M.L."/>
            <person name="Henrissat B."/>
            <person name="Hilden K.S."/>
            <person name="Hope R."/>
            <person name="Hossain A."/>
            <person name="Karabika E."/>
            <person name="Karaffa L."/>
            <person name="Karanyi Z."/>
            <person name="Krasevec N."/>
            <person name="Kuo A."/>
            <person name="Kusch H."/>
            <person name="LaButti K."/>
            <person name="Lagendijk E.L."/>
            <person name="Lapidus A."/>
            <person name="Levasseur A."/>
            <person name="Lindquist E."/>
            <person name="Lipzen A."/>
            <person name="Logrieco A.F."/>
            <person name="MacCabe A."/>
            <person name="Maekelae M.R."/>
            <person name="Malavazi I."/>
            <person name="Melin P."/>
            <person name="Meyer V."/>
            <person name="Mielnichuk N."/>
            <person name="Miskei M."/>
            <person name="Molnar A.P."/>
            <person name="Mule G."/>
            <person name="Ngan C.Y."/>
            <person name="Orejas M."/>
            <person name="Orosz E."/>
            <person name="Ouedraogo J.P."/>
            <person name="Overkamp K.M."/>
            <person name="Park H.-S."/>
            <person name="Perrone G."/>
            <person name="Piumi F."/>
            <person name="Punt P.J."/>
            <person name="Ram A.F."/>
            <person name="Ramon A."/>
            <person name="Rauscher S."/>
            <person name="Record E."/>
            <person name="Riano-Pachon D.M."/>
            <person name="Robert V."/>
            <person name="Roehrig J."/>
            <person name="Ruller R."/>
            <person name="Salamov A."/>
            <person name="Salih N.S."/>
            <person name="Samson R.A."/>
            <person name="Sandor E."/>
            <person name="Sanguinetti M."/>
            <person name="Schuetze T."/>
            <person name="Sepcic K."/>
            <person name="Shelest E."/>
            <person name="Sherlock G."/>
            <person name="Sophianopoulou V."/>
            <person name="Squina F.M."/>
            <person name="Sun H."/>
            <person name="Susca A."/>
            <person name="Todd R.B."/>
            <person name="Tsang A."/>
            <person name="Unkles S.E."/>
            <person name="van de Wiele N."/>
            <person name="van Rossen-Uffink D."/>
            <person name="Oliveira J.V."/>
            <person name="Vesth T.C."/>
            <person name="Visser J."/>
            <person name="Yu J.-H."/>
            <person name="Zhou M."/>
            <person name="Andersen M.R."/>
            <person name="Archer D.B."/>
            <person name="Baker S.E."/>
            <person name="Benoit I."/>
            <person name="Brakhage A.A."/>
            <person name="Braus G.H."/>
            <person name="Fischer R."/>
            <person name="Frisvad J.C."/>
            <person name="Goldman G.H."/>
            <person name="Houbraken J."/>
            <person name="Oakley B."/>
            <person name="Pocsi I."/>
            <person name="Scazzocchio C."/>
            <person name="Seiboth B."/>
            <person name="vanKuyk P.A."/>
            <person name="Wortman J."/>
            <person name="Dyer P.S."/>
            <person name="Grigoriev I.V."/>
        </authorList>
    </citation>
    <scope>NUCLEOTIDE SEQUENCE [LARGE SCALE GENOMIC DNA]</scope>
    <source>
        <strain evidence="3">CBS 516.65</strain>
    </source>
</reference>
<evidence type="ECO:0000256" key="1">
    <source>
        <dbReference type="SAM" id="Phobius"/>
    </source>
</evidence>
<keyword evidence="1" id="KW-0472">Membrane</keyword>
<organism evidence="2 3">
    <name type="scientific">Aspergillus glaucus CBS 516.65</name>
    <dbReference type="NCBI Taxonomy" id="1160497"/>
    <lineage>
        <taxon>Eukaryota</taxon>
        <taxon>Fungi</taxon>
        <taxon>Dikarya</taxon>
        <taxon>Ascomycota</taxon>
        <taxon>Pezizomycotina</taxon>
        <taxon>Eurotiomycetes</taxon>
        <taxon>Eurotiomycetidae</taxon>
        <taxon>Eurotiales</taxon>
        <taxon>Aspergillaceae</taxon>
        <taxon>Aspergillus</taxon>
        <taxon>Aspergillus subgen. Aspergillus</taxon>
    </lineage>
</organism>
<evidence type="ECO:0000313" key="3">
    <source>
        <dbReference type="Proteomes" id="UP000184300"/>
    </source>
</evidence>
<gene>
    <name evidence="2" type="ORF">ASPGLDRAFT_1001880</name>
</gene>